<accession>A0A7G6E2N5</accession>
<reference evidence="1 2" key="1">
    <citation type="journal article" date="2019" name="Front. Microbiol.">
        <title>Thermoanaerosceptrum fracticalcis gen. nov. sp. nov., a Novel Fumarate-Fermenting Microorganism From a Deep Fractured Carbonate Aquifer of the US Great Basin.</title>
        <authorList>
            <person name="Hamilton-Brehm S.D."/>
            <person name="Stewart L.E."/>
            <person name="Zavarin M."/>
            <person name="Caldwell M."/>
            <person name="Lawson P.A."/>
            <person name="Onstott T.C."/>
            <person name="Grzymski J."/>
            <person name="Neveux I."/>
            <person name="Lollar B.S."/>
            <person name="Russell C.E."/>
            <person name="Moser D.P."/>
        </authorList>
    </citation>
    <scope>NUCLEOTIDE SEQUENCE [LARGE SCALE GENOMIC DNA]</scope>
    <source>
        <strain evidence="1 2">DRI-13</strain>
    </source>
</reference>
<proteinExistence type="predicted"/>
<dbReference type="Gene3D" id="3.10.20.30">
    <property type="match status" value="1"/>
</dbReference>
<dbReference type="AlphaFoldDB" id="A0A7G6E2N5"/>
<organism evidence="1 2">
    <name type="scientific">Thermanaerosceptrum fracticalcis</name>
    <dbReference type="NCBI Taxonomy" id="1712410"/>
    <lineage>
        <taxon>Bacteria</taxon>
        <taxon>Bacillati</taxon>
        <taxon>Bacillota</taxon>
        <taxon>Clostridia</taxon>
        <taxon>Eubacteriales</taxon>
        <taxon>Peptococcaceae</taxon>
        <taxon>Thermanaerosceptrum</taxon>
    </lineage>
</organism>
<dbReference type="InterPro" id="IPR012675">
    <property type="entry name" value="Beta-grasp_dom_sf"/>
</dbReference>
<gene>
    <name evidence="1" type="ORF">BR63_08435</name>
</gene>
<evidence type="ECO:0008006" key="3">
    <source>
        <dbReference type="Google" id="ProtNLM"/>
    </source>
</evidence>
<sequence>MGEVREVEVLIEFFPPYRESSGLNVKRVMIDGNATTIEDLLQVLLTDVQSLHKHILLQYPWQQQILIIKNNSPVKEGEIIKDKDHLFFLPPLIGG</sequence>
<dbReference type="EMBL" id="CP045798">
    <property type="protein sequence ID" value="QNB46339.1"/>
    <property type="molecule type" value="Genomic_DNA"/>
</dbReference>
<keyword evidence="2" id="KW-1185">Reference proteome</keyword>
<evidence type="ECO:0000313" key="1">
    <source>
        <dbReference type="EMBL" id="QNB46339.1"/>
    </source>
</evidence>
<evidence type="ECO:0000313" key="2">
    <source>
        <dbReference type="Proteomes" id="UP000515847"/>
    </source>
</evidence>
<dbReference type="SUPFAM" id="SSF54285">
    <property type="entry name" value="MoaD/ThiS"/>
    <property type="match status" value="1"/>
</dbReference>
<name>A0A7G6E2N5_THEFR</name>
<dbReference type="KEGG" id="tfr:BR63_08435"/>
<dbReference type="InterPro" id="IPR003749">
    <property type="entry name" value="ThiS/MoaD-like"/>
</dbReference>
<dbReference type="InterPro" id="IPR016155">
    <property type="entry name" value="Mopterin_synth/thiamin_S_b"/>
</dbReference>
<protein>
    <recommendedName>
        <fullName evidence="3">MoaD/ThiS family protein</fullName>
    </recommendedName>
</protein>
<dbReference type="Proteomes" id="UP000515847">
    <property type="component" value="Chromosome"/>
</dbReference>
<dbReference type="Pfam" id="PF02597">
    <property type="entry name" value="ThiS"/>
    <property type="match status" value="1"/>
</dbReference>